<keyword evidence="6" id="KW-0813">Transport</keyword>
<dbReference type="InterPro" id="IPR001626">
    <property type="entry name" value="ABC_TroCD"/>
</dbReference>
<comment type="caution">
    <text evidence="8">The sequence shown here is derived from an EMBL/GenBank/DDBJ whole genome shotgun (WGS) entry which is preliminary data.</text>
</comment>
<dbReference type="PANTHER" id="PTHR30477:SF13">
    <property type="entry name" value="IRON TRANSPORT SYSTEM MEMBRANE PROTEIN HI_0360-RELATED"/>
    <property type="match status" value="1"/>
</dbReference>
<reference evidence="8" key="1">
    <citation type="submission" date="2017-10" db="EMBL/GenBank/DDBJ databases">
        <title>Kefir isolates.</title>
        <authorList>
            <person name="Kim Y."/>
            <person name="Blasche S."/>
        </authorList>
    </citation>
    <scope>NUCLEOTIDE SEQUENCE [LARGE SCALE GENOMIC DNA]</scope>
    <source>
        <strain evidence="8">OG2-2</strain>
    </source>
</reference>
<evidence type="ECO:0000256" key="1">
    <source>
        <dbReference type="ARBA" id="ARBA00004141"/>
    </source>
</evidence>
<feature type="transmembrane region" description="Helical" evidence="7">
    <location>
        <begin position="228"/>
        <end position="249"/>
    </location>
</feature>
<accession>A0A2A8D5J9</accession>
<sequence length="290" mass="30789">MITPLDFLFDLFNPSLAFLPRALAAVTLASLVTGVVGCHVMMRGMVFIGDAVAHSVFPGLAVAFVIGGNLVFGGLIAGVITAVLVAIFSQSQKLREDSVIGIFFAGSFALGIVIISLAPGYSGSIQDFLFGSIVGVSGSDIVQAAAMSAGILLLLWLFHRQLVTVSLDRESARALGLPVLWLDILLYVLVTISVVISLQTLGNVLVLALIVVPASASRLACRRLGTMMLFSPVFGVLCSTAGLYFSWAFNLPTGGTIVLTMVAAFVLVWVFTWMRQRVRHISETARSLPV</sequence>
<dbReference type="GO" id="GO:0043190">
    <property type="term" value="C:ATP-binding cassette (ABC) transporter complex"/>
    <property type="evidence" value="ECO:0007669"/>
    <property type="project" value="InterPro"/>
</dbReference>
<keyword evidence="5 7" id="KW-0472">Membrane</keyword>
<feature type="transmembrane region" description="Helical" evidence="7">
    <location>
        <begin position="204"/>
        <end position="221"/>
    </location>
</feature>
<feature type="transmembrane region" description="Helical" evidence="7">
    <location>
        <begin position="255"/>
        <end position="274"/>
    </location>
</feature>
<evidence type="ECO:0000313" key="8">
    <source>
        <dbReference type="EMBL" id="PEN15888.1"/>
    </source>
</evidence>
<dbReference type="SUPFAM" id="SSF81345">
    <property type="entry name" value="ABC transporter involved in vitamin B12 uptake, BtuC"/>
    <property type="match status" value="1"/>
</dbReference>
<proteinExistence type="inferred from homology"/>
<dbReference type="Pfam" id="PF00950">
    <property type="entry name" value="ABC-3"/>
    <property type="match status" value="1"/>
</dbReference>
<feature type="transmembrane region" description="Helical" evidence="7">
    <location>
        <begin position="141"/>
        <end position="158"/>
    </location>
</feature>
<evidence type="ECO:0000256" key="3">
    <source>
        <dbReference type="ARBA" id="ARBA00022692"/>
    </source>
</evidence>
<dbReference type="Proteomes" id="UP000219947">
    <property type="component" value="Unassembled WGS sequence"/>
</dbReference>
<evidence type="ECO:0000256" key="2">
    <source>
        <dbReference type="ARBA" id="ARBA00008034"/>
    </source>
</evidence>
<dbReference type="CDD" id="cd06550">
    <property type="entry name" value="TM_ABC_iron-siderophores_like"/>
    <property type="match status" value="1"/>
</dbReference>
<feature type="transmembrane region" description="Helical" evidence="7">
    <location>
        <begin position="179"/>
        <end position="198"/>
    </location>
</feature>
<dbReference type="PANTHER" id="PTHR30477">
    <property type="entry name" value="ABC-TRANSPORTER METAL-BINDING PROTEIN"/>
    <property type="match status" value="1"/>
</dbReference>
<keyword evidence="9" id="KW-1185">Reference proteome</keyword>
<dbReference type="GO" id="GO:0055085">
    <property type="term" value="P:transmembrane transport"/>
    <property type="evidence" value="ECO:0007669"/>
    <property type="project" value="InterPro"/>
</dbReference>
<feature type="transmembrane region" description="Helical" evidence="7">
    <location>
        <begin position="70"/>
        <end position="88"/>
    </location>
</feature>
<dbReference type="NCBIfam" id="TIGR03770">
    <property type="entry name" value="anch_rpt_perm"/>
    <property type="match status" value="1"/>
</dbReference>
<evidence type="ECO:0000256" key="7">
    <source>
        <dbReference type="SAM" id="Phobius"/>
    </source>
</evidence>
<evidence type="ECO:0000256" key="6">
    <source>
        <dbReference type="RuleBase" id="RU003943"/>
    </source>
</evidence>
<dbReference type="InterPro" id="IPR037294">
    <property type="entry name" value="ABC_BtuC-like"/>
</dbReference>
<evidence type="ECO:0000313" key="9">
    <source>
        <dbReference type="Proteomes" id="UP000219947"/>
    </source>
</evidence>
<feature type="transmembrane region" description="Helical" evidence="7">
    <location>
        <begin position="100"/>
        <end position="121"/>
    </location>
</feature>
<keyword evidence="3 6" id="KW-0812">Transmembrane</keyword>
<dbReference type="InterPro" id="IPR022392">
    <property type="entry name" value="Anch_rpt-typ_ABC_trnsprt_perm"/>
</dbReference>
<dbReference type="EMBL" id="PDEV01000003">
    <property type="protein sequence ID" value="PEN15888.1"/>
    <property type="molecule type" value="Genomic_DNA"/>
</dbReference>
<keyword evidence="4 7" id="KW-1133">Transmembrane helix</keyword>
<protein>
    <submittedName>
        <fullName evidence="8">Anchored repeat-type ABC transporter permease subunit</fullName>
    </submittedName>
</protein>
<dbReference type="AlphaFoldDB" id="A0A2A8D5J9"/>
<comment type="similarity">
    <text evidence="2 6">Belongs to the ABC-3 integral membrane protein family.</text>
</comment>
<evidence type="ECO:0000256" key="4">
    <source>
        <dbReference type="ARBA" id="ARBA00022989"/>
    </source>
</evidence>
<dbReference type="Gene3D" id="1.10.3470.10">
    <property type="entry name" value="ABC transporter involved in vitamin B12 uptake, BtuC"/>
    <property type="match status" value="1"/>
</dbReference>
<evidence type="ECO:0000256" key="5">
    <source>
        <dbReference type="ARBA" id="ARBA00023136"/>
    </source>
</evidence>
<dbReference type="RefSeq" id="WP_098042774.1">
    <property type="nucleotide sequence ID" value="NZ_PDEV01000003.1"/>
</dbReference>
<organism evidence="8 9">
    <name type="scientific">Rothia dentocariosa</name>
    <dbReference type="NCBI Taxonomy" id="2047"/>
    <lineage>
        <taxon>Bacteria</taxon>
        <taxon>Bacillati</taxon>
        <taxon>Actinomycetota</taxon>
        <taxon>Actinomycetes</taxon>
        <taxon>Micrococcales</taxon>
        <taxon>Micrococcaceae</taxon>
        <taxon>Rothia</taxon>
    </lineage>
</organism>
<gene>
    <name evidence="8" type="ORF">CRM92_07235</name>
</gene>
<comment type="subcellular location">
    <subcellularLocation>
        <location evidence="6">Cell membrane</location>
        <topology evidence="6">Multi-pass membrane protein</topology>
    </subcellularLocation>
    <subcellularLocation>
        <location evidence="1">Membrane</location>
        <topology evidence="1">Multi-pass membrane protein</topology>
    </subcellularLocation>
</comment>
<feature type="transmembrane region" description="Helical" evidence="7">
    <location>
        <begin position="18"/>
        <end position="38"/>
    </location>
</feature>
<dbReference type="GO" id="GO:0010043">
    <property type="term" value="P:response to zinc ion"/>
    <property type="evidence" value="ECO:0007669"/>
    <property type="project" value="TreeGrafter"/>
</dbReference>
<feature type="transmembrane region" description="Helical" evidence="7">
    <location>
        <begin position="45"/>
        <end position="64"/>
    </location>
</feature>
<name>A0A2A8D5J9_9MICC</name>